<feature type="chain" id="PRO_5022998803" description="Bacterial type II/III secretion system short domain protein" evidence="2">
    <location>
        <begin position="41"/>
        <end position="460"/>
    </location>
</feature>
<protein>
    <recommendedName>
        <fullName evidence="5">Bacterial type II/III secretion system short domain protein</fullName>
    </recommendedName>
</protein>
<feature type="compositionally biased region" description="Polar residues" evidence="1">
    <location>
        <begin position="85"/>
        <end position="98"/>
    </location>
</feature>
<evidence type="ECO:0000256" key="2">
    <source>
        <dbReference type="SAM" id="SignalP"/>
    </source>
</evidence>
<dbReference type="RefSeq" id="WP_146575031.1">
    <property type="nucleotide sequence ID" value="NZ_SJPH01000007.1"/>
</dbReference>
<keyword evidence="4" id="KW-1185">Reference proteome</keyword>
<comment type="caution">
    <text evidence="3">The sequence shown here is derived from an EMBL/GenBank/DDBJ whole genome shotgun (WGS) entry which is preliminary data.</text>
</comment>
<feature type="signal peptide" evidence="2">
    <location>
        <begin position="1"/>
        <end position="40"/>
    </location>
</feature>
<keyword evidence="2" id="KW-0732">Signal</keyword>
<sequence length="460" mass="49418" precursor="true">MDRPKCLPTGRHPFGRLSVTAVCCLLRVAFGAALVSSASAQSADWANTAPAANRYGQPAAPAAGASRYSQSPETAAASRPGFGSLTGTPAQEAPSQLTPVAGSRAPLGGYSAGESQAKVSKGSGKLPNDAGQVWREYDIRPYTLRVGDQPRPQQAIVDWILRETGYEAWHSETFGILNADREKLTVYHTPAMQGIVADIVDRFVNSRTSDRAFSMRIATVRNPDWRVKTLGLMSPVPVQSAGLQGWIMPKENYALLLAELGKRGDVREYNAANQVVPNGRSTTFNTMRPRSYVKGIVPTRSAWPGYQPETGQLEEGAVLEFNPLLSLNGDNAEAIIKLRLQQIEKMCPVTLDLPAPVTAAGVNNSGQRVQIEVPQMTMANLHERFRWPSNQVLLLSMGMVAPPAPEAGNALEEMLPMFKSPSRADALLVIEVRDSAAPAAPAGSAASTASRIPATFNGRY</sequence>
<organism evidence="3 4">
    <name type="scientific">Botrimarina hoheduenensis</name>
    <dbReference type="NCBI Taxonomy" id="2528000"/>
    <lineage>
        <taxon>Bacteria</taxon>
        <taxon>Pseudomonadati</taxon>
        <taxon>Planctomycetota</taxon>
        <taxon>Planctomycetia</taxon>
        <taxon>Pirellulales</taxon>
        <taxon>Lacipirellulaceae</taxon>
        <taxon>Botrimarina</taxon>
    </lineage>
</organism>
<evidence type="ECO:0000256" key="1">
    <source>
        <dbReference type="SAM" id="MobiDB-lite"/>
    </source>
</evidence>
<dbReference type="OrthoDB" id="248838at2"/>
<evidence type="ECO:0000313" key="4">
    <source>
        <dbReference type="Proteomes" id="UP000318995"/>
    </source>
</evidence>
<name>A0A5C5VVX4_9BACT</name>
<accession>A0A5C5VVX4</accession>
<dbReference type="Proteomes" id="UP000318995">
    <property type="component" value="Unassembled WGS sequence"/>
</dbReference>
<proteinExistence type="predicted"/>
<feature type="region of interest" description="Disordered" evidence="1">
    <location>
        <begin position="57"/>
        <end position="127"/>
    </location>
</feature>
<reference evidence="3 4" key="1">
    <citation type="submission" date="2019-02" db="EMBL/GenBank/DDBJ databases">
        <title>Deep-cultivation of Planctomycetes and their phenomic and genomic characterization uncovers novel biology.</title>
        <authorList>
            <person name="Wiegand S."/>
            <person name="Jogler M."/>
            <person name="Boedeker C."/>
            <person name="Pinto D."/>
            <person name="Vollmers J."/>
            <person name="Rivas-Marin E."/>
            <person name="Kohn T."/>
            <person name="Peeters S.H."/>
            <person name="Heuer A."/>
            <person name="Rast P."/>
            <person name="Oberbeckmann S."/>
            <person name="Bunk B."/>
            <person name="Jeske O."/>
            <person name="Meyerdierks A."/>
            <person name="Storesund J.E."/>
            <person name="Kallscheuer N."/>
            <person name="Luecker S."/>
            <person name="Lage O.M."/>
            <person name="Pohl T."/>
            <person name="Merkel B.J."/>
            <person name="Hornburger P."/>
            <person name="Mueller R.-W."/>
            <person name="Bruemmer F."/>
            <person name="Labrenz M."/>
            <person name="Spormann A.M."/>
            <person name="Op Den Camp H."/>
            <person name="Overmann J."/>
            <person name="Amann R."/>
            <person name="Jetten M.S.M."/>
            <person name="Mascher T."/>
            <person name="Medema M.H."/>
            <person name="Devos D.P."/>
            <person name="Kaster A.-K."/>
            <person name="Ovreas L."/>
            <person name="Rohde M."/>
            <person name="Galperin M.Y."/>
            <person name="Jogler C."/>
        </authorList>
    </citation>
    <scope>NUCLEOTIDE SEQUENCE [LARGE SCALE GENOMIC DNA]</scope>
    <source>
        <strain evidence="3 4">Pla111</strain>
    </source>
</reference>
<evidence type="ECO:0000313" key="3">
    <source>
        <dbReference type="EMBL" id="TWT42510.1"/>
    </source>
</evidence>
<gene>
    <name evidence="3" type="ORF">Pla111_28150</name>
</gene>
<dbReference type="AlphaFoldDB" id="A0A5C5VVX4"/>
<evidence type="ECO:0008006" key="5">
    <source>
        <dbReference type="Google" id="ProtNLM"/>
    </source>
</evidence>
<dbReference type="EMBL" id="SJPH01000007">
    <property type="protein sequence ID" value="TWT42510.1"/>
    <property type="molecule type" value="Genomic_DNA"/>
</dbReference>